<dbReference type="RefSeq" id="WP_188393134.1">
    <property type="nucleotide sequence ID" value="NZ_BMEV01000073.1"/>
</dbReference>
<feature type="transmembrane region" description="Helical" evidence="2">
    <location>
        <begin position="7"/>
        <end position="26"/>
    </location>
</feature>
<reference evidence="3" key="1">
    <citation type="journal article" date="2014" name="Int. J. Syst. Evol. Microbiol.">
        <title>Complete genome sequence of Corynebacterium casei LMG S-19264T (=DSM 44701T), isolated from a smear-ripened cheese.</title>
        <authorList>
            <consortium name="US DOE Joint Genome Institute (JGI-PGF)"/>
            <person name="Walter F."/>
            <person name="Albersmeier A."/>
            <person name="Kalinowski J."/>
            <person name="Ruckert C."/>
        </authorList>
    </citation>
    <scope>NUCLEOTIDE SEQUENCE</scope>
    <source>
        <strain evidence="3">CGMCC 1.12360</strain>
    </source>
</reference>
<dbReference type="Pfam" id="PF10710">
    <property type="entry name" value="DUF2512"/>
    <property type="match status" value="1"/>
</dbReference>
<keyword evidence="4" id="KW-1185">Reference proteome</keyword>
<reference evidence="3" key="2">
    <citation type="submission" date="2020-09" db="EMBL/GenBank/DDBJ databases">
        <authorList>
            <person name="Sun Q."/>
            <person name="Zhou Y."/>
        </authorList>
    </citation>
    <scope>NUCLEOTIDE SEQUENCE</scope>
    <source>
        <strain evidence="3">CGMCC 1.12360</strain>
    </source>
</reference>
<feature type="transmembrane region" description="Helical" evidence="2">
    <location>
        <begin position="86"/>
        <end position="104"/>
    </location>
</feature>
<feature type="transmembrane region" description="Helical" evidence="2">
    <location>
        <begin position="58"/>
        <end position="80"/>
    </location>
</feature>
<organism evidence="3 4">
    <name type="scientific">Compostibacillus humi</name>
    <dbReference type="NCBI Taxonomy" id="1245525"/>
    <lineage>
        <taxon>Bacteria</taxon>
        <taxon>Bacillati</taxon>
        <taxon>Bacillota</taxon>
        <taxon>Bacilli</taxon>
        <taxon>Bacillales</taxon>
        <taxon>Bacillaceae</taxon>
        <taxon>Compostibacillus</taxon>
    </lineage>
</organism>
<keyword evidence="2" id="KW-1133">Transmembrane helix</keyword>
<gene>
    <name evidence="3" type="ORF">GCM10010978_28960</name>
</gene>
<dbReference type="EMBL" id="BMEV01000073">
    <property type="protein sequence ID" value="GFZ87360.1"/>
    <property type="molecule type" value="Genomic_DNA"/>
</dbReference>
<name>A0A8J2TSS8_9BACI</name>
<keyword evidence="2" id="KW-0812">Transmembrane</keyword>
<accession>A0A8J2TSS8</accession>
<sequence>MKHPTALLIKFFLVTGVLWVMLGIFFDVSFWNVITLSVILTLVSFFGDVYILPRIGTILGVIGDFALALLLIWMIGAYFFTDSINWSMAALSSAIVIALAEIFFHRMMAEKVRRKAYPNPSSRLQTESGKEFDFSKSKKDV</sequence>
<comment type="caution">
    <text evidence="3">The sequence shown here is derived from an EMBL/GenBank/DDBJ whole genome shotgun (WGS) entry which is preliminary data.</text>
</comment>
<evidence type="ECO:0000313" key="4">
    <source>
        <dbReference type="Proteomes" id="UP000602050"/>
    </source>
</evidence>
<dbReference type="Proteomes" id="UP000602050">
    <property type="component" value="Unassembled WGS sequence"/>
</dbReference>
<evidence type="ECO:0000256" key="1">
    <source>
        <dbReference type="SAM" id="MobiDB-lite"/>
    </source>
</evidence>
<proteinExistence type="predicted"/>
<evidence type="ECO:0008006" key="5">
    <source>
        <dbReference type="Google" id="ProtNLM"/>
    </source>
</evidence>
<dbReference type="AlphaFoldDB" id="A0A8J2TSS8"/>
<feature type="compositionally biased region" description="Basic and acidic residues" evidence="1">
    <location>
        <begin position="128"/>
        <end position="141"/>
    </location>
</feature>
<feature type="region of interest" description="Disordered" evidence="1">
    <location>
        <begin position="119"/>
        <end position="141"/>
    </location>
</feature>
<keyword evidence="2" id="KW-0472">Membrane</keyword>
<dbReference type="InterPro" id="IPR019649">
    <property type="entry name" value="DUF2512"/>
</dbReference>
<evidence type="ECO:0000256" key="2">
    <source>
        <dbReference type="SAM" id="Phobius"/>
    </source>
</evidence>
<feature type="transmembrane region" description="Helical" evidence="2">
    <location>
        <begin position="32"/>
        <end position="51"/>
    </location>
</feature>
<evidence type="ECO:0000313" key="3">
    <source>
        <dbReference type="EMBL" id="GFZ87360.1"/>
    </source>
</evidence>
<protein>
    <recommendedName>
        <fullName evidence="5">DUF2512 family protein</fullName>
    </recommendedName>
</protein>